<dbReference type="Gene3D" id="3.30.450.180">
    <property type="match status" value="1"/>
</dbReference>
<dbReference type="CDD" id="cd00093">
    <property type="entry name" value="HTH_XRE"/>
    <property type="match status" value="1"/>
</dbReference>
<comment type="caution">
    <text evidence="2">The sequence shown here is derived from an EMBL/GenBank/DDBJ whole genome shotgun (WGS) entry which is preliminary data.</text>
</comment>
<gene>
    <name evidence="2" type="ORF">GCM10009839_51330</name>
</gene>
<evidence type="ECO:0000313" key="2">
    <source>
        <dbReference type="EMBL" id="GAA2042338.1"/>
    </source>
</evidence>
<dbReference type="RefSeq" id="WP_344668208.1">
    <property type="nucleotide sequence ID" value="NZ_BAAAQN010000032.1"/>
</dbReference>
<dbReference type="PROSITE" id="PS50943">
    <property type="entry name" value="HTH_CROC1"/>
    <property type="match status" value="1"/>
</dbReference>
<dbReference type="Gene3D" id="1.10.260.40">
    <property type="entry name" value="lambda repressor-like DNA-binding domains"/>
    <property type="match status" value="1"/>
</dbReference>
<protein>
    <submittedName>
        <fullName evidence="2">Helix-turn-helix transcriptional regulator</fullName>
    </submittedName>
</protein>
<dbReference type="Pfam" id="PF17765">
    <property type="entry name" value="MLTR_LBD"/>
    <property type="match status" value="1"/>
</dbReference>
<dbReference type="InterPro" id="IPR001387">
    <property type="entry name" value="Cro/C1-type_HTH"/>
</dbReference>
<dbReference type="SMART" id="SM00530">
    <property type="entry name" value="HTH_XRE"/>
    <property type="match status" value="1"/>
</dbReference>
<dbReference type="PANTHER" id="PTHR35010">
    <property type="entry name" value="BLL4672 PROTEIN-RELATED"/>
    <property type="match status" value="1"/>
</dbReference>
<feature type="domain" description="HTH cro/C1-type" evidence="1">
    <location>
        <begin position="36"/>
        <end position="83"/>
    </location>
</feature>
<accession>A0ABN2URT2</accession>
<dbReference type="EMBL" id="BAAAQN010000032">
    <property type="protein sequence ID" value="GAA2042338.1"/>
    <property type="molecule type" value="Genomic_DNA"/>
</dbReference>
<dbReference type="SUPFAM" id="SSF47413">
    <property type="entry name" value="lambda repressor-like DNA-binding domains"/>
    <property type="match status" value="1"/>
</dbReference>
<dbReference type="Pfam" id="PF13560">
    <property type="entry name" value="HTH_31"/>
    <property type="match status" value="1"/>
</dbReference>
<dbReference type="InterPro" id="IPR010982">
    <property type="entry name" value="Lambda_DNA-bd_dom_sf"/>
</dbReference>
<organism evidence="2 3">
    <name type="scientific">Catenulispora yoronensis</name>
    <dbReference type="NCBI Taxonomy" id="450799"/>
    <lineage>
        <taxon>Bacteria</taxon>
        <taxon>Bacillati</taxon>
        <taxon>Actinomycetota</taxon>
        <taxon>Actinomycetes</taxon>
        <taxon>Catenulisporales</taxon>
        <taxon>Catenulisporaceae</taxon>
        <taxon>Catenulispora</taxon>
    </lineage>
</organism>
<name>A0ABN2URT2_9ACTN</name>
<dbReference type="PANTHER" id="PTHR35010:SF2">
    <property type="entry name" value="BLL4672 PROTEIN"/>
    <property type="match status" value="1"/>
</dbReference>
<proteinExistence type="predicted"/>
<dbReference type="InterPro" id="IPR041413">
    <property type="entry name" value="MLTR_LBD"/>
</dbReference>
<dbReference type="Proteomes" id="UP001500751">
    <property type="component" value="Unassembled WGS sequence"/>
</dbReference>
<keyword evidence="3" id="KW-1185">Reference proteome</keyword>
<evidence type="ECO:0000259" key="1">
    <source>
        <dbReference type="PROSITE" id="PS50943"/>
    </source>
</evidence>
<evidence type="ECO:0000313" key="3">
    <source>
        <dbReference type="Proteomes" id="UP001500751"/>
    </source>
</evidence>
<reference evidence="2 3" key="1">
    <citation type="journal article" date="2019" name="Int. J. Syst. Evol. Microbiol.">
        <title>The Global Catalogue of Microorganisms (GCM) 10K type strain sequencing project: providing services to taxonomists for standard genome sequencing and annotation.</title>
        <authorList>
            <consortium name="The Broad Institute Genomics Platform"/>
            <consortium name="The Broad Institute Genome Sequencing Center for Infectious Disease"/>
            <person name="Wu L."/>
            <person name="Ma J."/>
        </authorList>
    </citation>
    <scope>NUCLEOTIDE SEQUENCE [LARGE SCALE GENOMIC DNA]</scope>
    <source>
        <strain evidence="2 3">JCM 16014</strain>
    </source>
</reference>
<sequence length="316" mass="35080">MTNGSELGIFLKARRARLRPEDVGLPGGVGIRRTPGLRREEVAILAGVSVDYYTRLERGKETNPSPAVLDSLARILRLNRDEHQYLRDITDGAASPVRQHDRRSRTREVREGPLVMLEALRPNPGYVVSRTNDVLAANPAGLALFPGLLDWPAKQRNISRYVFLHPAARDLYPEWDKLVPKSVAFLRARAGADPDDPELVRLIGELVVKSKEFAHLWERYDLCNVGQGTKAFQHPDVGAMTLDYEAMELSNTGGQRMVVYYTVPGTPDHDAVTLLDMIGSGMFASGVDGLQRLVQRADGDLVESRDGSGMPDEEER</sequence>